<dbReference type="PROSITE" id="PS50088">
    <property type="entry name" value="ANK_REPEAT"/>
    <property type="match status" value="4"/>
</dbReference>
<dbReference type="PROSITE" id="PS50297">
    <property type="entry name" value="ANK_REP_REGION"/>
    <property type="match status" value="3"/>
</dbReference>
<dbReference type="Gene3D" id="1.25.40.20">
    <property type="entry name" value="Ankyrin repeat-containing domain"/>
    <property type="match status" value="1"/>
</dbReference>
<dbReference type="InterPro" id="IPR036770">
    <property type="entry name" value="Ankyrin_rpt-contain_sf"/>
</dbReference>
<sequence length="935" mass="103268">MNLWFAGGHPPVLLELREAPTHVEPGNTFDEDLSPMTGTEDDLDEAAKDGAAWRLRRLLLGGVRPMRRGPSGNKRRPFFVCALPLDFKKRTKEQIMERLQEVIPSPDWGILEMGKKKDEQIEASALRVYERVLKRTEGDLPLNNYWTFPYACAWKGKENGEELPGYLKDPVFLSTDMYNQIKTEYDQTGRFELGDMETSLLRDRVDELLSLVKERTDLAATPFHPKFDFKAVSSPHLRLSPVTTFETGIVRYEKWEFDQTMWAKGSGWAVSSLHINVVEAKQLELDAGQVEEENFNLQRKRLSTFTPLVQVSKAKASLWGVFAMFPPGDKYGPAVLRRLNVPNAYLDTGFDQDTRFDVLALADTMREVRRSIRELHSFLPPYEEAPGNSGCSIGNVYVNLVDFIEFQEKRATVRGGLQELNNEVKTLAGLPGFTGILFEEGNGLRDADEYGQAAEQLRTWFPQPHFKLLVHAHTGGGNMADAASVAVTRKGGDGVWSAMLPHAAIAGHNAYINYLWSLATTNKNLNVRKKASYSNLVSAVRAIYWLNFQTHAIPASPPIWGLTSRQHPHSAFNPPDENQYLFNKIEETDPTVYTAIFGQSALGAYENADGYVHRGNTRIAPLVSDGPKVAQRLDESGALGVVSLKSGDVEDLGACARELMISLMVCGYRIDFNEERNLMKIAQWANSALPDGCIQDLNNLRGAGVATPAVTKSRAETGATTSASVMPHVTAVKGTSSDLFGAIGADDQARVQALLMGGVDPDSRDDHNYLTPPALYAAASRGNSAIVGLLLSHNARVNARTKGTRETPGFGQTALYAAVERGNEYMVSVLLQYHADPNSIEFQYKKSPLMLAVEYGHMTIARMLLDAAAEVNRQDRDGNTALHYAAKKGDAEMASFLLKRNANVRIENNDNKTPIGIADKPGNHALVPLVEAARG</sequence>
<dbReference type="InterPro" id="IPR002110">
    <property type="entry name" value="Ankyrin_rpt"/>
</dbReference>
<accession>A0A0G4F022</accession>
<organism evidence="4">
    <name type="scientific">Chromera velia CCMP2878</name>
    <dbReference type="NCBI Taxonomy" id="1169474"/>
    <lineage>
        <taxon>Eukaryota</taxon>
        <taxon>Sar</taxon>
        <taxon>Alveolata</taxon>
        <taxon>Colpodellida</taxon>
        <taxon>Chromeraceae</taxon>
        <taxon>Chromera</taxon>
    </lineage>
</organism>
<evidence type="ECO:0000256" key="1">
    <source>
        <dbReference type="ARBA" id="ARBA00022737"/>
    </source>
</evidence>
<feature type="repeat" description="ANK" evidence="3">
    <location>
        <begin position="844"/>
        <end position="876"/>
    </location>
</feature>
<dbReference type="Pfam" id="PF12796">
    <property type="entry name" value="Ank_2"/>
    <property type="match status" value="2"/>
</dbReference>
<dbReference type="PANTHER" id="PTHR24171">
    <property type="entry name" value="ANKYRIN REPEAT DOMAIN-CONTAINING PROTEIN 39-RELATED"/>
    <property type="match status" value="1"/>
</dbReference>
<evidence type="ECO:0000313" key="4">
    <source>
        <dbReference type="EMBL" id="CEM05237.1"/>
    </source>
</evidence>
<reference evidence="4" key="1">
    <citation type="submission" date="2014-11" db="EMBL/GenBank/DDBJ databases">
        <authorList>
            <person name="Otto D Thomas"/>
            <person name="Naeem Raeece"/>
        </authorList>
    </citation>
    <scope>NUCLEOTIDE SEQUENCE</scope>
</reference>
<keyword evidence="1" id="KW-0677">Repeat</keyword>
<feature type="repeat" description="ANK" evidence="3">
    <location>
        <begin position="877"/>
        <end position="909"/>
    </location>
</feature>
<dbReference type="SMART" id="SM00248">
    <property type="entry name" value="ANK"/>
    <property type="match status" value="4"/>
</dbReference>
<proteinExistence type="predicted"/>
<dbReference type="SUPFAM" id="SSF48403">
    <property type="entry name" value="Ankyrin repeat"/>
    <property type="match status" value="1"/>
</dbReference>
<keyword evidence="2 3" id="KW-0040">ANK repeat</keyword>
<gene>
    <name evidence="4" type="ORF">Cvel_14520</name>
</gene>
<protein>
    <submittedName>
        <fullName evidence="4">Uncharacterized protein</fullName>
    </submittedName>
</protein>
<evidence type="ECO:0000256" key="2">
    <source>
        <dbReference type="ARBA" id="ARBA00023043"/>
    </source>
</evidence>
<name>A0A0G4F022_9ALVE</name>
<dbReference type="EMBL" id="CDMZ01000041">
    <property type="protein sequence ID" value="CEM05237.1"/>
    <property type="molecule type" value="Genomic_DNA"/>
</dbReference>
<feature type="repeat" description="ANK" evidence="3">
    <location>
        <begin position="810"/>
        <end position="842"/>
    </location>
</feature>
<evidence type="ECO:0000256" key="3">
    <source>
        <dbReference type="PROSITE-ProRule" id="PRU00023"/>
    </source>
</evidence>
<feature type="repeat" description="ANK" evidence="3">
    <location>
        <begin position="774"/>
        <end position="802"/>
    </location>
</feature>
<dbReference type="AlphaFoldDB" id="A0A0G4F022"/>
<dbReference type="VEuPathDB" id="CryptoDB:Cvel_14520"/>